<dbReference type="SUPFAM" id="SSF54975">
    <property type="entry name" value="Acylphosphatase/BLUF domain-like"/>
    <property type="match status" value="1"/>
</dbReference>
<feature type="active site" evidence="5">
    <location>
        <position position="18"/>
    </location>
</feature>
<gene>
    <name evidence="8" type="ordered locus">DhcVS_899</name>
</gene>
<evidence type="ECO:0000313" key="8">
    <source>
        <dbReference type="EMBL" id="ACZ62019.1"/>
    </source>
</evidence>
<reference evidence="8 9" key="1">
    <citation type="journal article" date="2009" name="PLoS Genet.">
        <title>Localized plasticity in the streamlined genomes of vinyl chloride respiring Dehalococcoides.</title>
        <authorList>
            <person name="McMurdie P.J."/>
            <person name="Behrens S.F."/>
            <person name="Muller J.A."/>
            <person name="Goke J."/>
            <person name="Ritalahti K.M."/>
            <person name="Wagner R."/>
            <person name="Goltsman E."/>
            <person name="Lapidus A."/>
            <person name="Holmes S."/>
            <person name="Loffler F.E."/>
            <person name="Spormann A.M."/>
        </authorList>
    </citation>
    <scope>NUCLEOTIDE SEQUENCE [LARGE SCALE GENOMIC DNA]</scope>
    <source>
        <strain evidence="8 9">VS</strain>
    </source>
</reference>
<dbReference type="InterPro" id="IPR020456">
    <property type="entry name" value="Acylphosphatase"/>
</dbReference>
<dbReference type="InterPro" id="IPR017968">
    <property type="entry name" value="Acylphosphatase_CS"/>
</dbReference>
<dbReference type="NCBIfam" id="NF011021">
    <property type="entry name" value="PRK14450.1"/>
    <property type="match status" value="1"/>
</dbReference>
<comment type="catalytic activity">
    <reaction evidence="4 5">
        <text>an acyl phosphate + H2O = a carboxylate + phosphate + H(+)</text>
        <dbReference type="Rhea" id="RHEA:14965"/>
        <dbReference type="ChEBI" id="CHEBI:15377"/>
        <dbReference type="ChEBI" id="CHEBI:15378"/>
        <dbReference type="ChEBI" id="CHEBI:29067"/>
        <dbReference type="ChEBI" id="CHEBI:43474"/>
        <dbReference type="ChEBI" id="CHEBI:59918"/>
        <dbReference type="EC" id="3.6.1.7"/>
    </reaction>
</comment>
<dbReference type="HOGENOM" id="CLU_141932_1_0_0"/>
<dbReference type="Pfam" id="PF00708">
    <property type="entry name" value="Acylphosphatase"/>
    <property type="match status" value="1"/>
</dbReference>
<dbReference type="PANTHER" id="PTHR47268">
    <property type="entry name" value="ACYLPHOSPHATASE"/>
    <property type="match status" value="1"/>
</dbReference>
<feature type="active site" evidence="5">
    <location>
        <position position="36"/>
    </location>
</feature>
<dbReference type="RefSeq" id="WP_012882171.1">
    <property type="nucleotide sequence ID" value="NC_013552.1"/>
</dbReference>
<dbReference type="InterPro" id="IPR036046">
    <property type="entry name" value="Acylphosphatase-like_dom_sf"/>
</dbReference>
<proteinExistence type="inferred from homology"/>
<dbReference type="PROSITE" id="PS00150">
    <property type="entry name" value="ACYLPHOSPHATASE_1"/>
    <property type="match status" value="1"/>
</dbReference>
<dbReference type="AlphaFoldDB" id="D2BI69"/>
<evidence type="ECO:0000313" key="9">
    <source>
        <dbReference type="Proteomes" id="UP000002506"/>
    </source>
</evidence>
<dbReference type="Gene3D" id="3.30.70.100">
    <property type="match status" value="1"/>
</dbReference>
<dbReference type="Proteomes" id="UP000002506">
    <property type="component" value="Chromosome"/>
</dbReference>
<sequence length="91" mass="10335">MPCLKAIVRGKVQGVYFRDFTRRQAVRLGLCGYAKNLASGNEVEVVAEGNKDSLLEFLKLLRSGPPHAEVKEVETNWEMTNSNYSDFHIKY</sequence>
<dbReference type="InterPro" id="IPR001792">
    <property type="entry name" value="Acylphosphatase-like_dom"/>
</dbReference>
<evidence type="ECO:0000256" key="6">
    <source>
        <dbReference type="RuleBase" id="RU004168"/>
    </source>
</evidence>
<protein>
    <recommendedName>
        <fullName evidence="3 5">acylphosphatase</fullName>
        <ecNumber evidence="2 5">3.6.1.7</ecNumber>
    </recommendedName>
</protein>
<organism evidence="8 9">
    <name type="scientific">Dehalococcoides mccartyi (strain VS)</name>
    <dbReference type="NCBI Taxonomy" id="311424"/>
    <lineage>
        <taxon>Bacteria</taxon>
        <taxon>Bacillati</taxon>
        <taxon>Chloroflexota</taxon>
        <taxon>Dehalococcoidia</taxon>
        <taxon>Dehalococcoidales</taxon>
        <taxon>Dehalococcoidaceae</taxon>
        <taxon>Dehalococcoides</taxon>
    </lineage>
</organism>
<name>D2BI69_DEHMV</name>
<accession>D2BI69</accession>
<comment type="similarity">
    <text evidence="1 6">Belongs to the acylphosphatase family.</text>
</comment>
<evidence type="ECO:0000256" key="1">
    <source>
        <dbReference type="ARBA" id="ARBA00005614"/>
    </source>
</evidence>
<dbReference type="OrthoDB" id="9808093at2"/>
<evidence type="ECO:0000256" key="3">
    <source>
        <dbReference type="ARBA" id="ARBA00015991"/>
    </source>
</evidence>
<dbReference type="eggNOG" id="COG1254">
    <property type="taxonomic scope" value="Bacteria"/>
</dbReference>
<evidence type="ECO:0000256" key="5">
    <source>
        <dbReference type="PROSITE-ProRule" id="PRU00520"/>
    </source>
</evidence>
<dbReference type="EC" id="3.6.1.7" evidence="2 5"/>
<feature type="domain" description="Acylphosphatase-like" evidence="7">
    <location>
        <begin position="3"/>
        <end position="91"/>
    </location>
</feature>
<evidence type="ECO:0000259" key="7">
    <source>
        <dbReference type="PROSITE" id="PS51160"/>
    </source>
</evidence>
<dbReference type="GO" id="GO:0003998">
    <property type="term" value="F:acylphosphatase activity"/>
    <property type="evidence" value="ECO:0007669"/>
    <property type="project" value="UniProtKB-EC"/>
</dbReference>
<dbReference type="PANTHER" id="PTHR47268:SF4">
    <property type="entry name" value="ACYLPHOSPHATASE"/>
    <property type="match status" value="1"/>
</dbReference>
<dbReference type="KEGG" id="dev:DhcVS_899"/>
<evidence type="ECO:0000256" key="2">
    <source>
        <dbReference type="ARBA" id="ARBA00012150"/>
    </source>
</evidence>
<keyword evidence="5" id="KW-0378">Hydrolase</keyword>
<dbReference type="PROSITE" id="PS51160">
    <property type="entry name" value="ACYLPHOSPHATASE_3"/>
    <property type="match status" value="1"/>
</dbReference>
<evidence type="ECO:0000256" key="4">
    <source>
        <dbReference type="ARBA" id="ARBA00047645"/>
    </source>
</evidence>
<dbReference type="EMBL" id="CP001827">
    <property type="protein sequence ID" value="ACZ62019.1"/>
    <property type="molecule type" value="Genomic_DNA"/>
</dbReference>